<evidence type="ECO:0000313" key="1">
    <source>
        <dbReference type="EMBL" id="KAF2469426.1"/>
    </source>
</evidence>
<reference evidence="1" key="1">
    <citation type="journal article" date="2020" name="Stud. Mycol.">
        <title>101 Dothideomycetes genomes: a test case for predicting lifestyles and emergence of pathogens.</title>
        <authorList>
            <person name="Haridas S."/>
            <person name="Albert R."/>
            <person name="Binder M."/>
            <person name="Bloem J."/>
            <person name="Labutti K."/>
            <person name="Salamov A."/>
            <person name="Andreopoulos B."/>
            <person name="Baker S."/>
            <person name="Barry K."/>
            <person name="Bills G."/>
            <person name="Bluhm B."/>
            <person name="Cannon C."/>
            <person name="Castanera R."/>
            <person name="Culley D."/>
            <person name="Daum C."/>
            <person name="Ezra D."/>
            <person name="Gonzalez J."/>
            <person name="Henrissat B."/>
            <person name="Kuo A."/>
            <person name="Liang C."/>
            <person name="Lipzen A."/>
            <person name="Lutzoni F."/>
            <person name="Magnuson J."/>
            <person name="Mondo S."/>
            <person name="Nolan M."/>
            <person name="Ohm R."/>
            <person name="Pangilinan J."/>
            <person name="Park H.-J."/>
            <person name="Ramirez L."/>
            <person name="Alfaro M."/>
            <person name="Sun H."/>
            <person name="Tritt A."/>
            <person name="Yoshinaga Y."/>
            <person name="Zwiers L.-H."/>
            <person name="Turgeon B."/>
            <person name="Goodwin S."/>
            <person name="Spatafora J."/>
            <person name="Crous P."/>
            <person name="Grigoriev I."/>
        </authorList>
    </citation>
    <scope>NUCLEOTIDE SEQUENCE</scope>
    <source>
        <strain evidence="1">ATCC 200398</strain>
    </source>
</reference>
<name>A0ACB6QR74_9PLEO</name>
<evidence type="ECO:0000313" key="2">
    <source>
        <dbReference type="Proteomes" id="UP000799755"/>
    </source>
</evidence>
<comment type="caution">
    <text evidence="1">The sequence shown here is derived from an EMBL/GenBank/DDBJ whole genome shotgun (WGS) entry which is preliminary data.</text>
</comment>
<gene>
    <name evidence="1" type="ORF">BDR25DRAFT_343778</name>
</gene>
<dbReference type="Proteomes" id="UP000799755">
    <property type="component" value="Unassembled WGS sequence"/>
</dbReference>
<sequence length="279" mass="31366">MPHASISVLGINYRCNPLLRIDGDIYSDTRSILQKLEERFPEGRLGMRGGMRMEKYWGRQALYCGPGILKAGGLIPKDRKAYRGEPWTKEALSEGSPENLGYIRGSLEVLGRTLLPDVRNWVLKTENRHLVEIKVCDTQSRSRLASPPPPAQRPALQLLLFVHALEFLITVSGSLKMQISIWPFDWLAKQKGSMPPSVVSERRFPKVRRKRSLGVKEGVEVEVYPTDSGFIYRDRGWLMTLTPNEATVAAKSGVGDTDIRIHAPRSGFRITLVGISSKR</sequence>
<organism evidence="1 2">
    <name type="scientific">Lindgomyces ingoldianus</name>
    <dbReference type="NCBI Taxonomy" id="673940"/>
    <lineage>
        <taxon>Eukaryota</taxon>
        <taxon>Fungi</taxon>
        <taxon>Dikarya</taxon>
        <taxon>Ascomycota</taxon>
        <taxon>Pezizomycotina</taxon>
        <taxon>Dothideomycetes</taxon>
        <taxon>Pleosporomycetidae</taxon>
        <taxon>Pleosporales</taxon>
        <taxon>Lindgomycetaceae</taxon>
        <taxon>Lindgomyces</taxon>
    </lineage>
</organism>
<keyword evidence="2" id="KW-1185">Reference proteome</keyword>
<proteinExistence type="predicted"/>
<protein>
    <submittedName>
        <fullName evidence="1">Uncharacterized protein</fullName>
    </submittedName>
</protein>
<accession>A0ACB6QR74</accession>
<dbReference type="EMBL" id="MU003512">
    <property type="protein sequence ID" value="KAF2469426.1"/>
    <property type="molecule type" value="Genomic_DNA"/>
</dbReference>